<protein>
    <submittedName>
        <fullName evidence="2">Uncharacterized protein</fullName>
    </submittedName>
</protein>
<dbReference type="EMBL" id="KN848076">
    <property type="protein sequence ID" value="KIX96842.1"/>
    <property type="molecule type" value="Genomic_DNA"/>
</dbReference>
<accession>A0A0D2JTN7</accession>
<feature type="compositionally biased region" description="Basic and acidic residues" evidence="1">
    <location>
        <begin position="184"/>
        <end position="196"/>
    </location>
</feature>
<feature type="compositionally biased region" description="Basic and acidic residues" evidence="1">
    <location>
        <begin position="206"/>
        <end position="221"/>
    </location>
</feature>
<evidence type="ECO:0000313" key="2">
    <source>
        <dbReference type="EMBL" id="KIX96842.1"/>
    </source>
</evidence>
<reference evidence="2 3" key="1">
    <citation type="submission" date="2015-01" db="EMBL/GenBank/DDBJ databases">
        <title>The Genome Sequence of Fonsecaea multimorphosa CBS 102226.</title>
        <authorList>
            <consortium name="The Broad Institute Genomics Platform"/>
            <person name="Cuomo C."/>
            <person name="de Hoog S."/>
            <person name="Gorbushina A."/>
            <person name="Stielow B."/>
            <person name="Teixiera M."/>
            <person name="Abouelleil A."/>
            <person name="Chapman S.B."/>
            <person name="Priest M."/>
            <person name="Young S.K."/>
            <person name="Wortman J."/>
            <person name="Nusbaum C."/>
            <person name="Birren B."/>
        </authorList>
    </citation>
    <scope>NUCLEOTIDE SEQUENCE [LARGE SCALE GENOMIC DNA]</scope>
    <source>
        <strain evidence="2 3">CBS 102226</strain>
    </source>
</reference>
<feature type="compositionally biased region" description="Polar residues" evidence="1">
    <location>
        <begin position="260"/>
        <end position="274"/>
    </location>
</feature>
<feature type="region of interest" description="Disordered" evidence="1">
    <location>
        <begin position="170"/>
        <end position="292"/>
    </location>
</feature>
<dbReference type="RefSeq" id="XP_016630965.1">
    <property type="nucleotide sequence ID" value="XM_016778059.1"/>
</dbReference>
<dbReference type="AlphaFoldDB" id="A0A0D2JTN7"/>
<name>A0A0D2JTN7_9EURO</name>
<evidence type="ECO:0000256" key="1">
    <source>
        <dbReference type="SAM" id="MobiDB-lite"/>
    </source>
</evidence>
<dbReference type="STRING" id="1442371.A0A0D2JTN7"/>
<feature type="compositionally biased region" description="Polar residues" evidence="1">
    <location>
        <begin position="282"/>
        <end position="292"/>
    </location>
</feature>
<organism evidence="2 3">
    <name type="scientific">Fonsecaea multimorphosa CBS 102226</name>
    <dbReference type="NCBI Taxonomy" id="1442371"/>
    <lineage>
        <taxon>Eukaryota</taxon>
        <taxon>Fungi</taxon>
        <taxon>Dikarya</taxon>
        <taxon>Ascomycota</taxon>
        <taxon>Pezizomycotina</taxon>
        <taxon>Eurotiomycetes</taxon>
        <taxon>Chaetothyriomycetidae</taxon>
        <taxon>Chaetothyriales</taxon>
        <taxon>Herpotrichiellaceae</taxon>
        <taxon>Fonsecaea</taxon>
    </lineage>
</organism>
<proteinExistence type="predicted"/>
<dbReference type="VEuPathDB" id="FungiDB:Z520_07562"/>
<gene>
    <name evidence="2" type="ORF">Z520_07562</name>
</gene>
<sequence>MNPRVPPAAQSSIVPSKNALRALRRLALSSPVLVASTLGGVCGIVTLNYEVNRRVRLAEQALESKKIIRALSHGRGANQLNAMIGAAERGEDFTLSTRSTKRKRKTSTRDFSAVALQEQSEHTHDMTTENLRADAELENVPFIPLRPTHPHRAHGMAVDKISKATEFPHRLPNFRTTTHPRQQHKSEFDRGKDELHNLFSENSDGSAERHSDFTKPKELWRKITPQKGQKRGSDLLVRRTAVIDPRQAQETPVRGESDPLPSTTYFPIPQNNLYTKDRHSPPSLSENEGNAKSLSIDRFLDQKNSTPSPEHENQGADGPMRGAFFVHGDRVASLVAYLDDEAVDEALRDFLNQIPQLSWDPVAVESLLPSAPQDFVNHAINVLDPKTLFSLYRFIWRRNKTPKSRREKRYRCWLAVMRHYTSQPSALNWTIAEAVFHLYFEHQRPFDSKGLNVRPVFDLVQHLLATESTPSRVQNILFPPLLQDSVDPAEVFQLSVKYLNFFCEDQHTIPECLEETRKIVSIARRCSLTPSQDIIVPVLKALVRSKDFEDAEIILDQLGAMFENIDSLALLSEYAFQHACEGNWAVVESTLDKIHMVNRSRDRPVSFARLFQRLLMQHTAQNPSVQSFGFTVHAIKYAGLIPTGVISRTLICACIRDRRHDLVAEWTRLVREAFPRVSFGFDLLQGGWILADTLMEVGASCEEVAKVCLAIAHGCRKNPFGPSFREFAVGLIKTDMVQRLCATSAQLSAPRGDISEMSLEKLLMLAIDIRKSSTTSRANDVHVEGLKSDIAIQMSAIIDLAKIFRGDMKLLFSGNKGQTEIVSKRRRDGDSSRWFRGMGVLKRTFPELFEQDRSSGARRLTAAVVEYYDRREKRGLPVDHAVLRQVITHVGPQHPAETLELVEAIYASGYVQRPEGTPFDTDLFKQWLLLVSTNGTVTSAAAALRAVVESRDHVEWTAHFRNLCEWVTQVESYPNGSYWAEKQYPKKPQGGELRPLFERIWEIWMEVYKQRKETSPETFKFPEWSGWET</sequence>
<dbReference type="GeneID" id="27713308"/>
<dbReference type="Proteomes" id="UP000053411">
    <property type="component" value="Unassembled WGS sequence"/>
</dbReference>
<dbReference type="OrthoDB" id="3026777at2759"/>
<evidence type="ECO:0000313" key="3">
    <source>
        <dbReference type="Proteomes" id="UP000053411"/>
    </source>
</evidence>
<keyword evidence="3" id="KW-1185">Reference proteome</keyword>